<dbReference type="GO" id="GO:0006364">
    <property type="term" value="P:rRNA processing"/>
    <property type="evidence" value="ECO:0007669"/>
    <property type="project" value="InterPro"/>
</dbReference>
<feature type="region of interest" description="Disordered" evidence="5">
    <location>
        <begin position="695"/>
        <end position="725"/>
    </location>
</feature>
<feature type="region of interest" description="Disordered" evidence="5">
    <location>
        <begin position="162"/>
        <end position="203"/>
    </location>
</feature>
<feature type="region of interest" description="Disordered" evidence="5">
    <location>
        <begin position="425"/>
        <end position="489"/>
    </location>
</feature>
<feature type="compositionally biased region" description="Basic and acidic residues" evidence="5">
    <location>
        <begin position="620"/>
        <end position="632"/>
    </location>
</feature>
<feature type="compositionally biased region" description="Acidic residues" evidence="5">
    <location>
        <begin position="77"/>
        <end position="88"/>
    </location>
</feature>
<accession>A0A6J1TT76</accession>
<dbReference type="PANTHER" id="PTHR12202:SF0">
    <property type="entry name" value="ESF1 HOMOLOG"/>
    <property type="match status" value="1"/>
</dbReference>
<evidence type="ECO:0000256" key="2">
    <source>
        <dbReference type="ARBA" id="ARBA00009087"/>
    </source>
</evidence>
<comment type="similarity">
    <text evidence="2">Belongs to the ESF1 family.</text>
</comment>
<evidence type="ECO:0000313" key="8">
    <source>
        <dbReference type="Proteomes" id="UP000504606"/>
    </source>
</evidence>
<evidence type="ECO:0000256" key="1">
    <source>
        <dbReference type="ARBA" id="ARBA00004604"/>
    </source>
</evidence>
<dbReference type="GO" id="GO:0003723">
    <property type="term" value="F:RNA binding"/>
    <property type="evidence" value="ECO:0007669"/>
    <property type="project" value="TreeGrafter"/>
</dbReference>
<dbReference type="InterPro" id="IPR056750">
    <property type="entry name" value="RRM_ESF1"/>
</dbReference>
<feature type="compositionally biased region" description="Basic residues" evidence="5">
    <location>
        <begin position="633"/>
        <end position="643"/>
    </location>
</feature>
<feature type="domain" description="ESF1 RRM" evidence="7">
    <location>
        <begin position="205"/>
        <end position="368"/>
    </location>
</feature>
<feature type="compositionally biased region" description="Polar residues" evidence="5">
    <location>
        <begin position="446"/>
        <end position="456"/>
    </location>
</feature>
<feature type="compositionally biased region" description="Acidic residues" evidence="5">
    <location>
        <begin position="277"/>
        <end position="297"/>
    </location>
</feature>
<dbReference type="InterPro" id="IPR039754">
    <property type="entry name" value="Esf1"/>
</dbReference>
<feature type="compositionally biased region" description="Basic and acidic residues" evidence="5">
    <location>
        <begin position="130"/>
        <end position="146"/>
    </location>
</feature>
<evidence type="ECO:0000256" key="4">
    <source>
        <dbReference type="ARBA" id="ARBA00023242"/>
    </source>
</evidence>
<feature type="region of interest" description="Disordered" evidence="5">
    <location>
        <begin position="46"/>
        <end position="146"/>
    </location>
</feature>
<dbReference type="RefSeq" id="XP_026293846.1">
    <property type="nucleotide sequence ID" value="XM_026438061.2"/>
</dbReference>
<organism evidence="8 9">
    <name type="scientific">Frankliniella occidentalis</name>
    <name type="common">Western flower thrips</name>
    <name type="synonym">Euthrips occidentalis</name>
    <dbReference type="NCBI Taxonomy" id="133901"/>
    <lineage>
        <taxon>Eukaryota</taxon>
        <taxon>Metazoa</taxon>
        <taxon>Ecdysozoa</taxon>
        <taxon>Arthropoda</taxon>
        <taxon>Hexapoda</taxon>
        <taxon>Insecta</taxon>
        <taxon>Pterygota</taxon>
        <taxon>Neoptera</taxon>
        <taxon>Paraneoptera</taxon>
        <taxon>Thysanoptera</taxon>
        <taxon>Terebrantia</taxon>
        <taxon>Thripoidea</taxon>
        <taxon>Thripidae</taxon>
        <taxon>Frankliniella</taxon>
    </lineage>
</organism>
<feature type="region of interest" description="Disordered" evidence="5">
    <location>
        <begin position="357"/>
        <end position="378"/>
    </location>
</feature>
<evidence type="ECO:0000259" key="7">
    <source>
        <dbReference type="Pfam" id="PF25121"/>
    </source>
</evidence>
<feature type="region of interest" description="Disordered" evidence="5">
    <location>
        <begin position="510"/>
        <end position="600"/>
    </location>
</feature>
<evidence type="ECO:0000313" key="9">
    <source>
        <dbReference type="RefSeq" id="XP_026293846.1"/>
    </source>
</evidence>
<dbReference type="OrthoDB" id="431825at2759"/>
<evidence type="ECO:0000256" key="5">
    <source>
        <dbReference type="SAM" id="MobiDB-lite"/>
    </source>
</evidence>
<proteinExistence type="inferred from homology"/>
<feature type="compositionally biased region" description="Basic and acidic residues" evidence="5">
    <location>
        <begin position="186"/>
        <end position="203"/>
    </location>
</feature>
<dbReference type="AlphaFoldDB" id="A0A6J1TT76"/>
<dbReference type="Pfam" id="PF25121">
    <property type="entry name" value="RRM_ESF1"/>
    <property type="match status" value="1"/>
</dbReference>
<keyword evidence="3" id="KW-0175">Coiled coil</keyword>
<keyword evidence="8" id="KW-1185">Reference proteome</keyword>
<reference evidence="9" key="1">
    <citation type="submission" date="2025-08" db="UniProtKB">
        <authorList>
            <consortium name="RefSeq"/>
        </authorList>
    </citation>
    <scope>IDENTIFICATION</scope>
    <source>
        <tissue evidence="9">Whole organism</tissue>
    </source>
</reference>
<name>A0A6J1TT76_FRAOC</name>
<feature type="compositionally biased region" description="Basic and acidic residues" evidence="5">
    <location>
        <begin position="644"/>
        <end position="657"/>
    </location>
</feature>
<gene>
    <name evidence="9" type="primary">LOC113217951</name>
</gene>
<feature type="region of interest" description="Disordered" evidence="5">
    <location>
        <begin position="620"/>
        <end position="657"/>
    </location>
</feature>
<sequence>MGDAINDARFSHIANDPRFKSIPRSQRKVKIDKRFKAMFEDKRFKTKYTVDKRGRPTPKTSNEDLERFYDLSSGSSDSEDSDDVDDDKNDVASLKNKSKPKLDAVLQDGESDDTTSDDSGDEVQSTSETKLVEDNEGSVRSDDEELNDKIRSKLRDVSVDYARGEGAILTDSSSDEESSGDEVDETPEHGWGELDKDAERTDEVTSRLAVCNMDWDRIRAVDLMVLLNSFTPTGGLIRSVTIYPSEFGLERMKTEDVQGPTELVKQASKNQKKYTEAEDDDSDSGDDDEGPIDENEEGSSYHMEKLRKYQLNRLKYFYAIVECDSPNTANNIYTECDGMEYESSATRLDLRFVPDDTTFEQDPRETCTGMPDAGKYKPRNFTTTALQQAKVELTWDETDPTRSEIASRLMAGDTVDDKDLQAYLASSSDEENSAEEQDKVQRGKRNQNIVDGKQSNSEPSSDDEDPIAKYRSLLSGIEEDEKERKNKDVHMEISWGLGLKEKAEEAVKKKMANSKELTPFQEMMEKRKQKRLEKKKQKIQKKMQKSEDDENGGISSDDEIPSDIDMNDPYFAEEFKDMKSKPKKNKGKKKKEDFEETDEQLQSKAELELLLLDKDEPKHFNFKKIQEEETGSKSKRKARRKKGKELSKKETPEDDFKINVDDSRFSALYSSHLYNIDPTDPHFRKSNGMEALISTKQKRLADSSLEVSDHIQSAPPKKSKKDAELSLLVKSVKNKTQNLKKH</sequence>
<feature type="compositionally biased region" description="Acidic residues" evidence="5">
    <location>
        <begin position="173"/>
        <end position="185"/>
    </location>
</feature>
<dbReference type="InterPro" id="IPR012580">
    <property type="entry name" value="NUC153"/>
</dbReference>
<protein>
    <submittedName>
        <fullName evidence="9">ESF1 homolog</fullName>
    </submittedName>
</protein>
<feature type="compositionally biased region" description="Acidic residues" evidence="5">
    <location>
        <begin position="547"/>
        <end position="566"/>
    </location>
</feature>
<keyword evidence="4" id="KW-0539">Nucleus</keyword>
<dbReference type="GeneID" id="113217951"/>
<dbReference type="Proteomes" id="UP000504606">
    <property type="component" value="Unplaced"/>
</dbReference>
<dbReference type="Pfam" id="PF08159">
    <property type="entry name" value="NUC153"/>
    <property type="match status" value="1"/>
</dbReference>
<feature type="region of interest" description="Disordered" evidence="5">
    <location>
        <begin position="255"/>
        <end position="301"/>
    </location>
</feature>
<feature type="domain" description="NUC153" evidence="6">
    <location>
        <begin position="662"/>
        <end position="690"/>
    </location>
</feature>
<feature type="compositionally biased region" description="Acidic residues" evidence="5">
    <location>
        <begin position="109"/>
        <end position="121"/>
    </location>
</feature>
<dbReference type="KEGG" id="foc:113217951"/>
<feature type="region of interest" description="Disordered" evidence="5">
    <location>
        <begin position="1"/>
        <end position="27"/>
    </location>
</feature>
<evidence type="ECO:0000259" key="6">
    <source>
        <dbReference type="Pfam" id="PF08159"/>
    </source>
</evidence>
<comment type="subcellular location">
    <subcellularLocation>
        <location evidence="1">Nucleus</location>
        <location evidence="1">Nucleolus</location>
    </subcellularLocation>
</comment>
<dbReference type="PANTHER" id="PTHR12202">
    <property type="entry name" value="ESF1 HOMOLOG"/>
    <property type="match status" value="1"/>
</dbReference>
<feature type="compositionally biased region" description="Basic residues" evidence="5">
    <location>
        <begin position="527"/>
        <end position="543"/>
    </location>
</feature>
<dbReference type="GO" id="GO:0005730">
    <property type="term" value="C:nucleolus"/>
    <property type="evidence" value="ECO:0007669"/>
    <property type="project" value="UniProtKB-SubCell"/>
</dbReference>
<evidence type="ECO:0000256" key="3">
    <source>
        <dbReference type="ARBA" id="ARBA00023054"/>
    </source>
</evidence>